<dbReference type="EMBL" id="WXEY01000005">
    <property type="protein sequence ID" value="MZP29451.1"/>
    <property type="molecule type" value="Genomic_DNA"/>
</dbReference>
<evidence type="ECO:0000313" key="2">
    <source>
        <dbReference type="EMBL" id="MZP29451.1"/>
    </source>
</evidence>
<dbReference type="InterPro" id="IPR055259">
    <property type="entry name" value="YkvP/CgeB_Glyco_trans-like"/>
</dbReference>
<evidence type="ECO:0000259" key="1">
    <source>
        <dbReference type="Pfam" id="PF13524"/>
    </source>
</evidence>
<accession>A0A845L951</accession>
<evidence type="ECO:0000313" key="3">
    <source>
        <dbReference type="Proteomes" id="UP000463470"/>
    </source>
</evidence>
<dbReference type="Proteomes" id="UP000463470">
    <property type="component" value="Unassembled WGS sequence"/>
</dbReference>
<dbReference type="RefSeq" id="WP_161256914.1">
    <property type="nucleotide sequence ID" value="NZ_WXEY01000005.1"/>
</dbReference>
<keyword evidence="3" id="KW-1185">Reference proteome</keyword>
<keyword evidence="2" id="KW-0808">Transferase</keyword>
<sequence>MRILAIGNFSREYMAIPWGEPLRRHRRFDSVVVDAVPLLAAGGNDRSYCLQYIYSLIRNDSFDYVLFLTEPLLHHEFPDEFFQALRKAAIPLVAVHTDDEPEFWYERNRPFDHRFDIIASHSKAATERRQQAGWGERALFAPWCYNPEHIFRMENRQKKYDLVFIGKYKKLGVTSILEEDGLIREQSLVRLYHFCQEQGFRFRVFGYGWDKHPLLKEVYGGMVTLPEMVEVYNQAKVVFNPSWAADGDFSIPQNKLRLYEAAGCGAFQLTNYSQALLESFREDEEIAFFRSDDELLHKVLYFLDHGEEREAIAEAGYRRALRDHSTWRRLDSLVDALVKLAPPKRNGTIARKRIATVLAGAGAVGAAKAAKVNKVAEAAKIFEATPVDDWFSFERIEEISVKDRAALKSYDYVHVIAGDFRRVDVDVDYECLQTSLTGDGEAKALTVRSIVQAPGSDPNFVQVENYNFNGFILKADRPKQGHELEAEAQLHKCLPALDWGGERLFPASLIVAGEFLDRWIDGLQGKRPLATGDLPLTHTYRIVNRFFIKQGMESLLSRQFILFERLFSSLARQKKTVLLYGARGDLIAPVMAYMGKHGIRLLGFIDKALAGQSVQGVPVYGREDLERLNPDLILITAIHSGPEIRKSLCEYESRYGVLPLYDLDDPAWEAGF</sequence>
<name>A0A845L951_9FIRM</name>
<proteinExistence type="predicted"/>
<feature type="domain" description="Spore protein YkvP/CgeB glycosyl transferase-like" evidence="1">
    <location>
        <begin position="197"/>
        <end position="334"/>
    </location>
</feature>
<organism evidence="2 3">
    <name type="scientific">Heliomicrobium undosum</name>
    <dbReference type="NCBI Taxonomy" id="121734"/>
    <lineage>
        <taxon>Bacteria</taxon>
        <taxon>Bacillati</taxon>
        <taxon>Bacillota</taxon>
        <taxon>Clostridia</taxon>
        <taxon>Eubacteriales</taxon>
        <taxon>Heliobacteriaceae</taxon>
        <taxon>Heliomicrobium</taxon>
    </lineage>
</organism>
<dbReference type="Pfam" id="PF13524">
    <property type="entry name" value="Glyco_trans_1_2"/>
    <property type="match status" value="1"/>
</dbReference>
<dbReference type="AlphaFoldDB" id="A0A845L951"/>
<comment type="caution">
    <text evidence="2">The sequence shown here is derived from an EMBL/GenBank/DDBJ whole genome shotgun (WGS) entry which is preliminary data.</text>
</comment>
<dbReference type="SUPFAM" id="SSF53756">
    <property type="entry name" value="UDP-Glycosyltransferase/glycogen phosphorylase"/>
    <property type="match status" value="1"/>
</dbReference>
<reference evidence="2 3" key="1">
    <citation type="submission" date="2020-01" db="EMBL/GenBank/DDBJ databases">
        <title>Whole-genome sequence of Heliobacterium undosum DSM 13378.</title>
        <authorList>
            <person name="Kyndt J.A."/>
            <person name="Meyer T.E."/>
        </authorList>
    </citation>
    <scope>NUCLEOTIDE SEQUENCE [LARGE SCALE GENOMIC DNA]</scope>
    <source>
        <strain evidence="2 3">DSM 13378</strain>
    </source>
</reference>
<protein>
    <submittedName>
        <fullName evidence="2">Glycosyltransferase</fullName>
    </submittedName>
</protein>
<dbReference type="GO" id="GO:0016740">
    <property type="term" value="F:transferase activity"/>
    <property type="evidence" value="ECO:0007669"/>
    <property type="project" value="UniProtKB-KW"/>
</dbReference>
<dbReference type="OrthoDB" id="7019976at2"/>
<dbReference type="Gene3D" id="3.40.50.2000">
    <property type="entry name" value="Glycogen Phosphorylase B"/>
    <property type="match status" value="1"/>
</dbReference>
<gene>
    <name evidence="2" type="ORF">GTO91_07000</name>
</gene>